<reference evidence="1" key="1">
    <citation type="journal article" date="2021" name="Proc. Natl. Acad. Sci. U.S.A.">
        <title>A Catalog of Tens of Thousands of Viruses from Human Metagenomes Reveals Hidden Associations with Chronic Diseases.</title>
        <authorList>
            <person name="Tisza M.J."/>
            <person name="Buck C.B."/>
        </authorList>
    </citation>
    <scope>NUCLEOTIDE SEQUENCE</scope>
    <source>
        <strain evidence="1">CteRK31</strain>
    </source>
</reference>
<dbReference type="EMBL" id="BK014924">
    <property type="protein sequence ID" value="DAD82787.1"/>
    <property type="molecule type" value="Genomic_DNA"/>
</dbReference>
<accession>A0A8S5MLJ3</accession>
<evidence type="ECO:0000313" key="1">
    <source>
        <dbReference type="EMBL" id="DAD82787.1"/>
    </source>
</evidence>
<proteinExistence type="predicted"/>
<name>A0A8S5MLJ3_9CAUD</name>
<sequence length="63" mass="6950">MADKRYSVVINGAGGYSSYCVKANDWKQAEAKARSMHKQECPEDPDKEIGCAAVIAGWPDIWC</sequence>
<protein>
    <submittedName>
        <fullName evidence="1">Uncharacterized protein</fullName>
    </submittedName>
</protein>
<organism evidence="1">
    <name type="scientific">Siphoviridae sp. cteRK31</name>
    <dbReference type="NCBI Taxonomy" id="2826405"/>
    <lineage>
        <taxon>Viruses</taxon>
        <taxon>Duplodnaviria</taxon>
        <taxon>Heunggongvirae</taxon>
        <taxon>Uroviricota</taxon>
        <taxon>Caudoviricetes</taxon>
    </lineage>
</organism>